<feature type="transmembrane region" description="Helical" evidence="1">
    <location>
        <begin position="42"/>
        <end position="66"/>
    </location>
</feature>
<keyword evidence="1" id="KW-0472">Membrane</keyword>
<keyword evidence="1" id="KW-0812">Transmembrane</keyword>
<dbReference type="RefSeq" id="WP_249302007.1">
    <property type="nucleotide sequence ID" value="NZ_CP060634.1"/>
</dbReference>
<feature type="transmembrane region" description="Helical" evidence="1">
    <location>
        <begin position="218"/>
        <end position="237"/>
    </location>
</feature>
<feature type="transmembrane region" description="Helical" evidence="1">
    <location>
        <begin position="159"/>
        <end position="179"/>
    </location>
</feature>
<evidence type="ECO:0000313" key="3">
    <source>
        <dbReference type="Proteomes" id="UP000515823"/>
    </source>
</evidence>
<accession>A0A7G9G314</accession>
<sequence length="289" mass="32700">MERQKQILHRLLYPNILLLIFLSLVSSVLLAVVFIWKPVNPAAAYTIYMVSAYTTAAIVLRMIVLVKKGRALLHRSVFFHRYLTELDFKAEVSLYGSFAVSMIYSIYKAAVGICLHSVWFGMTALYYMLLSTEKVLLLRRVRKKKQDPSLNFQKFRFSGYLLPILTATVICIGLYTVYFGKAARYPGSIIYAAAGYTFYSLILAIVNIVRYRKLNNPVYSASKAVTLTAALVSVFSLQTAMLETFGGDAPWQKQMNLWTGSGIILLVTAMTFFLRMRYTVHNQKGAAAR</sequence>
<evidence type="ECO:0000256" key="1">
    <source>
        <dbReference type="SAM" id="Phobius"/>
    </source>
</evidence>
<keyword evidence="1" id="KW-1133">Transmembrane helix</keyword>
<feature type="transmembrane region" description="Helical" evidence="1">
    <location>
        <begin position="185"/>
        <end position="206"/>
    </location>
</feature>
<evidence type="ECO:0000313" key="2">
    <source>
        <dbReference type="EMBL" id="QNM05196.1"/>
    </source>
</evidence>
<gene>
    <name evidence="2" type="ORF">H9Q78_12220</name>
</gene>
<dbReference type="Proteomes" id="UP000515823">
    <property type="component" value="Chromosome"/>
</dbReference>
<keyword evidence="3" id="KW-1185">Reference proteome</keyword>
<feature type="transmembrane region" description="Helical" evidence="1">
    <location>
        <begin position="86"/>
        <end position="107"/>
    </location>
</feature>
<feature type="transmembrane region" description="Helical" evidence="1">
    <location>
        <begin position="12"/>
        <end position="36"/>
    </location>
</feature>
<dbReference type="AlphaFoldDB" id="A0A7G9G314"/>
<dbReference type="EMBL" id="CP060634">
    <property type="protein sequence ID" value="QNM05196.1"/>
    <property type="molecule type" value="Genomic_DNA"/>
</dbReference>
<feature type="transmembrane region" description="Helical" evidence="1">
    <location>
        <begin position="119"/>
        <end position="138"/>
    </location>
</feature>
<feature type="transmembrane region" description="Helical" evidence="1">
    <location>
        <begin position="257"/>
        <end position="274"/>
    </location>
</feature>
<protein>
    <submittedName>
        <fullName evidence="2">Uncharacterized protein</fullName>
    </submittedName>
</protein>
<name>A0A7G9G314_9FIRM</name>
<reference evidence="2 3" key="1">
    <citation type="submission" date="2020-08" db="EMBL/GenBank/DDBJ databases">
        <authorList>
            <person name="Liu C."/>
            <person name="Sun Q."/>
        </authorList>
    </citation>
    <scope>NUCLEOTIDE SEQUENCE [LARGE SCALE GENOMIC DNA]</scope>
    <source>
        <strain evidence="2 3">NSJ-38</strain>
    </source>
</reference>
<proteinExistence type="predicted"/>
<dbReference type="KEGG" id="qdo:H9Q78_12220"/>
<organism evidence="2 3">
    <name type="scientific">Qiania dongpingensis</name>
    <dbReference type="NCBI Taxonomy" id="2763669"/>
    <lineage>
        <taxon>Bacteria</taxon>
        <taxon>Bacillati</taxon>
        <taxon>Bacillota</taxon>
        <taxon>Clostridia</taxon>
        <taxon>Lachnospirales</taxon>
        <taxon>Lachnospiraceae</taxon>
        <taxon>Qiania</taxon>
    </lineage>
</organism>